<gene>
    <name evidence="10" type="primary">MRPL17</name>
    <name evidence="10" type="ORF">DEBR0S4_03070G</name>
    <name evidence="9" type="ORF">HII12_000610</name>
</gene>
<evidence type="ECO:0000313" key="9">
    <source>
        <dbReference type="EMBL" id="KAF6015818.1"/>
    </source>
</evidence>
<evidence type="ECO:0000313" key="10">
    <source>
        <dbReference type="EMBL" id="VUG18814.1"/>
    </source>
</evidence>
<reference evidence="9 12" key="2">
    <citation type="journal article" date="2020" name="Appl. Microbiol. Biotechnol.">
        <title>Targeted gene deletion in Brettanomyces bruxellensis with an expression-free CRISPR-Cas9 system.</title>
        <authorList>
            <person name="Varela C."/>
            <person name="Bartel C."/>
            <person name="Onetto C."/>
            <person name="Borneman A."/>
        </authorList>
    </citation>
    <scope>NUCLEOTIDE SEQUENCE [LARGE SCALE GENOMIC DNA]</scope>
    <source>
        <strain evidence="9 12">AWRI1613</strain>
    </source>
</reference>
<dbReference type="CDD" id="cd04661">
    <property type="entry name" value="NUDIX_MRP_L46"/>
    <property type="match status" value="1"/>
</dbReference>
<evidence type="ECO:0000313" key="12">
    <source>
        <dbReference type="Proteomes" id="UP000568158"/>
    </source>
</evidence>
<dbReference type="AlphaFoldDB" id="A0A7D9CYI1"/>
<feature type="domain" description="Large ribosomal subunit protein mL46 N-terminal" evidence="8">
    <location>
        <begin position="28"/>
        <end position="149"/>
    </location>
</feature>
<sequence length="294" mass="33897">MLQKAILETRRGLAAAVAGGVRLVPLENIRASLILSRTPIVTPDMSEFDKKFYKYQEELERRLMWTFPKWFYFKKGTVAEREFTKAQKYPIPSHPGVWFPKGLPDIKHGRDRRFRQDIILPKKAPEEESGEMENETRAIKLNSRITEADKKNDQASLERKLARTLYLLVKQDGQWKFPTFPVENEDVPLNEVAENGLRRVGGNKINTWNVSRTPAGILKYSNGKLLDCEQSESPSVKDSSIVRDYLIKSHILAGKFVPQDKQGVEEYKWLVKEELEPLLGKAYFSQVEFLLSKV</sequence>
<reference evidence="10 11" key="1">
    <citation type="submission" date="2019-07" db="EMBL/GenBank/DDBJ databases">
        <authorList>
            <person name="Friedrich A."/>
            <person name="Schacherer J."/>
        </authorList>
    </citation>
    <scope>NUCLEOTIDE SEQUENCE [LARGE SCALE GENOMIC DNA]</scope>
</reference>
<proteinExistence type="inferred from homology"/>
<dbReference type="Pfam" id="PF11788">
    <property type="entry name" value="MRP-L46"/>
    <property type="match status" value="1"/>
</dbReference>
<evidence type="ECO:0000256" key="5">
    <source>
        <dbReference type="ARBA" id="ARBA00023128"/>
    </source>
</evidence>
<dbReference type="Proteomes" id="UP000568158">
    <property type="component" value="Unassembled WGS sequence"/>
</dbReference>
<dbReference type="InterPro" id="IPR033650">
    <property type="entry name" value="Ribosomal_mL46_NUDIX"/>
</dbReference>
<dbReference type="EMBL" id="CABFWN010000004">
    <property type="protein sequence ID" value="VUG18814.1"/>
    <property type="molecule type" value="Genomic_DNA"/>
</dbReference>
<name>A0A7D9CYI1_DEKBR</name>
<evidence type="ECO:0000256" key="1">
    <source>
        <dbReference type="ARBA" id="ARBA00004173"/>
    </source>
</evidence>
<keyword evidence="4" id="KW-0689">Ribosomal protein</keyword>
<evidence type="ECO:0000256" key="4">
    <source>
        <dbReference type="ARBA" id="ARBA00022980"/>
    </source>
</evidence>
<evidence type="ECO:0000256" key="7">
    <source>
        <dbReference type="ARBA" id="ARBA00035190"/>
    </source>
</evidence>
<dbReference type="PANTHER" id="PTHR13124">
    <property type="entry name" value="39S RIBOSOMAL PROTEIN L46, MITOCHONDRIAL PRECURSOR-RELATED"/>
    <property type="match status" value="1"/>
</dbReference>
<dbReference type="InterPro" id="IPR040008">
    <property type="entry name" value="Ribosomal_mL46"/>
</dbReference>
<evidence type="ECO:0000256" key="6">
    <source>
        <dbReference type="ARBA" id="ARBA00023274"/>
    </source>
</evidence>
<comment type="similarity">
    <text evidence="2">Belongs to the mitochondrion-specific ribosomal protein mL46 family.</text>
</comment>
<evidence type="ECO:0000259" key="8">
    <source>
        <dbReference type="Pfam" id="PF11788"/>
    </source>
</evidence>
<evidence type="ECO:0000256" key="3">
    <source>
        <dbReference type="ARBA" id="ARBA00022946"/>
    </source>
</evidence>
<evidence type="ECO:0000256" key="2">
    <source>
        <dbReference type="ARBA" id="ARBA00009070"/>
    </source>
</evidence>
<keyword evidence="11" id="KW-1185">Reference proteome</keyword>
<keyword evidence="6" id="KW-0687">Ribonucleoprotein</keyword>
<dbReference type="InterPro" id="IPR021757">
    <property type="entry name" value="Ribosomal_mL46_N"/>
</dbReference>
<accession>A0A7D9CYI1</accession>
<dbReference type="GO" id="GO:0005762">
    <property type="term" value="C:mitochondrial large ribosomal subunit"/>
    <property type="evidence" value="ECO:0007669"/>
    <property type="project" value="TreeGrafter"/>
</dbReference>
<dbReference type="EMBL" id="JABCYN010000007">
    <property type="protein sequence ID" value="KAF6015818.1"/>
    <property type="molecule type" value="Genomic_DNA"/>
</dbReference>
<keyword evidence="5" id="KW-0496">Mitochondrion</keyword>
<comment type="subcellular location">
    <subcellularLocation>
        <location evidence="1">Mitochondrion</location>
    </subcellularLocation>
</comment>
<evidence type="ECO:0000313" key="11">
    <source>
        <dbReference type="Proteomes" id="UP000478008"/>
    </source>
</evidence>
<dbReference type="Proteomes" id="UP000478008">
    <property type="component" value="Unassembled WGS sequence"/>
</dbReference>
<dbReference type="PANTHER" id="PTHR13124:SF12">
    <property type="entry name" value="LARGE RIBOSOMAL SUBUNIT PROTEIN ML46"/>
    <property type="match status" value="1"/>
</dbReference>
<dbReference type="GO" id="GO:0003735">
    <property type="term" value="F:structural constituent of ribosome"/>
    <property type="evidence" value="ECO:0007669"/>
    <property type="project" value="InterPro"/>
</dbReference>
<keyword evidence="3" id="KW-0809">Transit peptide</keyword>
<dbReference type="Gene3D" id="3.90.79.10">
    <property type="entry name" value="Nucleoside Triphosphate Pyrophosphohydrolase"/>
    <property type="match status" value="1"/>
</dbReference>
<organism evidence="10 11">
    <name type="scientific">Dekkera bruxellensis</name>
    <name type="common">Brettanomyces custersii</name>
    <dbReference type="NCBI Taxonomy" id="5007"/>
    <lineage>
        <taxon>Eukaryota</taxon>
        <taxon>Fungi</taxon>
        <taxon>Dikarya</taxon>
        <taxon>Ascomycota</taxon>
        <taxon>Saccharomycotina</taxon>
        <taxon>Pichiomycetes</taxon>
        <taxon>Pichiales</taxon>
        <taxon>Pichiaceae</taxon>
        <taxon>Brettanomyces</taxon>
    </lineage>
</organism>
<protein>
    <recommendedName>
        <fullName evidence="7">Large ribosomal subunit protein mL46</fullName>
    </recommendedName>
</protein>